<proteinExistence type="inferred from homology"/>
<accession>A0A4Y7R859</accession>
<name>A0A4Y7R859_9FIRM</name>
<evidence type="ECO:0000256" key="1">
    <source>
        <dbReference type="ARBA" id="ARBA00009677"/>
    </source>
</evidence>
<comment type="caution">
    <text evidence="6">The sequence shown here is derived from an EMBL/GenBank/DDBJ whole genome shotgun (WGS) entry which is preliminary data.</text>
</comment>
<dbReference type="InterPro" id="IPR037925">
    <property type="entry name" value="FlgE/F/G-like"/>
</dbReference>
<evidence type="ECO:0000259" key="5">
    <source>
        <dbReference type="Pfam" id="PF22692"/>
    </source>
</evidence>
<dbReference type="InterPro" id="IPR001444">
    <property type="entry name" value="Flag_bb_rod_N"/>
</dbReference>
<sequence length="257" mass="27085">MLRALGSGASGLNAQQIKVDISANNLANINTPGFKKSSPDFFELVSQDLLNSGIPAAAGDNRLALGSGVHVAEVTRVYEQGNMIETGAPADLAIQGEGFFKVLLPDGEERYTRGGSFTLDPAGNIVTSAGYILEGIQLTPGSSKINVARDGTVSVVNHDETITVEGQIQLYQFTNAAGLQAAGEDLYSFNGPAAEVVAGDPGTGGFGIVRQGCLEKANVDLVEEMTNLIEAQRAYGFNTRIVRTADEMWSMANSLRK</sequence>
<keyword evidence="7" id="KW-1185">Reference proteome</keyword>
<keyword evidence="2" id="KW-0975">Bacterial flagellum</keyword>
<protein>
    <submittedName>
        <fullName evidence="6">Flagellar basal-body rod protein FlgG</fullName>
    </submittedName>
</protein>
<feature type="domain" description="Flagellar hook protein FlgE/F/G-like D1" evidence="5">
    <location>
        <begin position="93"/>
        <end position="155"/>
    </location>
</feature>
<comment type="similarity">
    <text evidence="1 2">Belongs to the flagella basal body rod proteins family.</text>
</comment>
<dbReference type="Pfam" id="PF00460">
    <property type="entry name" value="Flg_bb_rod"/>
    <property type="match status" value="1"/>
</dbReference>
<feature type="domain" description="Flagellar basal-body/hook protein C-terminal" evidence="4">
    <location>
        <begin position="210"/>
        <end position="255"/>
    </location>
</feature>
<dbReference type="InterPro" id="IPR010930">
    <property type="entry name" value="Flg_bb/hook_C_dom"/>
</dbReference>
<dbReference type="Pfam" id="PF22692">
    <property type="entry name" value="LlgE_F_G_D1"/>
    <property type="match status" value="1"/>
</dbReference>
<keyword evidence="6" id="KW-0282">Flagellum</keyword>
<evidence type="ECO:0000256" key="2">
    <source>
        <dbReference type="RuleBase" id="RU362116"/>
    </source>
</evidence>
<feature type="domain" description="Flagellar basal body rod protein N-terminal" evidence="3">
    <location>
        <begin position="7"/>
        <end position="35"/>
    </location>
</feature>
<evidence type="ECO:0000259" key="4">
    <source>
        <dbReference type="Pfam" id="PF06429"/>
    </source>
</evidence>
<reference evidence="6 7" key="1">
    <citation type="journal article" date="2018" name="Environ. Microbiol.">
        <title>Novel energy conservation strategies and behaviour of Pelotomaculum schinkii driving syntrophic propionate catabolism.</title>
        <authorList>
            <person name="Hidalgo-Ahumada C.A.P."/>
            <person name="Nobu M.K."/>
            <person name="Narihiro T."/>
            <person name="Tamaki H."/>
            <person name="Liu W.T."/>
            <person name="Kamagata Y."/>
            <person name="Stams A.J.M."/>
            <person name="Imachi H."/>
            <person name="Sousa D.Z."/>
        </authorList>
    </citation>
    <scope>NUCLEOTIDE SEQUENCE [LARGE SCALE GENOMIC DNA]</scope>
    <source>
        <strain evidence="6 7">HH</strain>
    </source>
</reference>
<dbReference type="EMBL" id="QFGA01000003">
    <property type="protein sequence ID" value="TEB04956.1"/>
    <property type="molecule type" value="Genomic_DNA"/>
</dbReference>
<dbReference type="PANTHER" id="PTHR30435:SF19">
    <property type="entry name" value="FLAGELLAR BASAL-BODY ROD PROTEIN FLGG"/>
    <property type="match status" value="1"/>
</dbReference>
<dbReference type="Pfam" id="PF06429">
    <property type="entry name" value="Flg_bbr_C"/>
    <property type="match status" value="1"/>
</dbReference>
<comment type="subcellular location">
    <subcellularLocation>
        <location evidence="2">Bacterial flagellum basal body</location>
    </subcellularLocation>
</comment>
<evidence type="ECO:0000313" key="7">
    <source>
        <dbReference type="Proteomes" id="UP000298324"/>
    </source>
</evidence>
<evidence type="ECO:0000313" key="6">
    <source>
        <dbReference type="EMBL" id="TEB04956.1"/>
    </source>
</evidence>
<dbReference type="AlphaFoldDB" id="A0A4Y7R859"/>
<dbReference type="InterPro" id="IPR053967">
    <property type="entry name" value="LlgE_F_G-like_D1"/>
</dbReference>
<organism evidence="6 7">
    <name type="scientific">Pelotomaculum schinkii</name>
    <dbReference type="NCBI Taxonomy" id="78350"/>
    <lineage>
        <taxon>Bacteria</taxon>
        <taxon>Bacillati</taxon>
        <taxon>Bacillota</taxon>
        <taxon>Clostridia</taxon>
        <taxon>Eubacteriales</taxon>
        <taxon>Desulfotomaculaceae</taxon>
        <taxon>Pelotomaculum</taxon>
    </lineage>
</organism>
<dbReference type="GO" id="GO:0071978">
    <property type="term" value="P:bacterial-type flagellum-dependent swarming motility"/>
    <property type="evidence" value="ECO:0007669"/>
    <property type="project" value="TreeGrafter"/>
</dbReference>
<keyword evidence="6" id="KW-0966">Cell projection</keyword>
<keyword evidence="6" id="KW-0969">Cilium</keyword>
<dbReference type="PROSITE" id="PS00588">
    <property type="entry name" value="FLAGELLA_BB_ROD"/>
    <property type="match status" value="1"/>
</dbReference>
<dbReference type="SUPFAM" id="SSF117143">
    <property type="entry name" value="Flagellar hook protein flgE"/>
    <property type="match status" value="1"/>
</dbReference>
<dbReference type="InterPro" id="IPR020013">
    <property type="entry name" value="Flagellar_FlgE/F/G"/>
</dbReference>
<gene>
    <name evidence="6" type="primary">flgG_3</name>
    <name evidence="6" type="ORF">Psch_03719</name>
</gene>
<dbReference type="PANTHER" id="PTHR30435">
    <property type="entry name" value="FLAGELLAR PROTEIN"/>
    <property type="match status" value="1"/>
</dbReference>
<dbReference type="InterPro" id="IPR019776">
    <property type="entry name" value="Flagellar_basal_body_rod_CS"/>
</dbReference>
<dbReference type="Proteomes" id="UP000298324">
    <property type="component" value="Unassembled WGS sequence"/>
</dbReference>
<dbReference type="NCBIfam" id="TIGR03506">
    <property type="entry name" value="FlgEFG_subfam"/>
    <property type="match status" value="2"/>
</dbReference>
<dbReference type="GO" id="GO:0009425">
    <property type="term" value="C:bacterial-type flagellum basal body"/>
    <property type="evidence" value="ECO:0007669"/>
    <property type="project" value="UniProtKB-SubCell"/>
</dbReference>
<evidence type="ECO:0000259" key="3">
    <source>
        <dbReference type="Pfam" id="PF00460"/>
    </source>
</evidence>